<feature type="transmembrane region" description="Helical" evidence="6">
    <location>
        <begin position="305"/>
        <end position="323"/>
    </location>
</feature>
<sequence>MTALDALPGRIDLAPAAGLGRARLALFGMLGFSAGLPFYMFSTVLVLRLQAHGVALVVIGFFAWVQLLPTLKFLWAPLLDRHDVPGFARFWGKRRGWVLLSQLGIGASLIAMALTADDASLGVTALFAVLLAFWTTTLEVASDAWRIELAPTQAAQGPVVAANLWGYRSAMVAAGSGALLIADAAGWTAAYLLVATAALLPFPLLLATAPEQPETRGRGAALLTGLVASSGIIAVTALVTAAVGWVVLGAAGGLGIDSEANVTPWVLAIAMLPFIAMALALPRIRRAGPQSALRRSTALGPYVDFFWRYGFGAIVLMGFVSLYRMGDVLALNLSKPMIRDLGYTLAAIGRADGLVALAASMVGVAVGGWLVIRRPLVSTLAIGAVAAAVGNFGFVWLAGQPLDEAMLYIATGADQFGNGMAGAIFVVYLSTLVNPRFPGAQYAFLSGWAFMLPRLLSGAGGSIVETIGYDSFFLLSGGLSLAALLFLPVIARVRPRPSDVAA</sequence>
<evidence type="ECO:0000256" key="4">
    <source>
        <dbReference type="ARBA" id="ARBA00022989"/>
    </source>
</evidence>
<feature type="transmembrane region" description="Helical" evidence="6">
    <location>
        <begin position="343"/>
        <end position="372"/>
    </location>
</feature>
<evidence type="ECO:0000256" key="6">
    <source>
        <dbReference type="SAM" id="Phobius"/>
    </source>
</evidence>
<keyword evidence="2" id="KW-0813">Transport</keyword>
<name>A0A841LAS1_9SPHN</name>
<feature type="transmembrane region" description="Helical" evidence="6">
    <location>
        <begin position="220"/>
        <end position="245"/>
    </location>
</feature>
<comment type="caution">
    <text evidence="7">The sequence shown here is derived from an EMBL/GenBank/DDBJ whole genome shotgun (WGS) entry which is preliminary data.</text>
</comment>
<keyword evidence="5 6" id="KW-0472">Membrane</keyword>
<comment type="subcellular location">
    <subcellularLocation>
        <location evidence="1">Membrane</location>
        <topology evidence="1">Multi-pass membrane protein</topology>
    </subcellularLocation>
</comment>
<feature type="transmembrane region" description="Helical" evidence="6">
    <location>
        <begin position="442"/>
        <end position="460"/>
    </location>
</feature>
<evidence type="ECO:0000256" key="1">
    <source>
        <dbReference type="ARBA" id="ARBA00004141"/>
    </source>
</evidence>
<evidence type="ECO:0000256" key="2">
    <source>
        <dbReference type="ARBA" id="ARBA00022448"/>
    </source>
</evidence>
<keyword evidence="8" id="KW-1185">Reference proteome</keyword>
<dbReference type="InterPro" id="IPR004752">
    <property type="entry name" value="AmpG_permease/AT-1"/>
</dbReference>
<accession>A0A841LAS1</accession>
<dbReference type="Proteomes" id="UP000538147">
    <property type="component" value="Unassembled WGS sequence"/>
</dbReference>
<dbReference type="AlphaFoldDB" id="A0A841LAS1"/>
<dbReference type="PANTHER" id="PTHR12778:SF10">
    <property type="entry name" value="MAJOR FACILITATOR SUPERFAMILY DOMAIN-CONTAINING PROTEIN 3"/>
    <property type="match status" value="1"/>
</dbReference>
<keyword evidence="4 6" id="KW-1133">Transmembrane helix</keyword>
<dbReference type="EMBL" id="JACIIV010000006">
    <property type="protein sequence ID" value="MBB6226915.1"/>
    <property type="molecule type" value="Genomic_DNA"/>
</dbReference>
<feature type="transmembrane region" description="Helical" evidence="6">
    <location>
        <begin position="24"/>
        <end position="47"/>
    </location>
</feature>
<gene>
    <name evidence="7" type="ORF">FHS79_001077</name>
</gene>
<feature type="transmembrane region" description="Helical" evidence="6">
    <location>
        <begin position="405"/>
        <end position="430"/>
    </location>
</feature>
<dbReference type="Gene3D" id="1.20.1250.20">
    <property type="entry name" value="MFS general substrate transporter like domains"/>
    <property type="match status" value="1"/>
</dbReference>
<feature type="transmembrane region" description="Helical" evidence="6">
    <location>
        <begin position="472"/>
        <end position="491"/>
    </location>
</feature>
<evidence type="ECO:0000313" key="8">
    <source>
        <dbReference type="Proteomes" id="UP000538147"/>
    </source>
</evidence>
<feature type="transmembrane region" description="Helical" evidence="6">
    <location>
        <begin position="96"/>
        <end position="115"/>
    </location>
</feature>
<organism evidence="7 8">
    <name type="scientific">Polymorphobacter multimanifer</name>
    <dbReference type="NCBI Taxonomy" id="1070431"/>
    <lineage>
        <taxon>Bacteria</taxon>
        <taxon>Pseudomonadati</taxon>
        <taxon>Pseudomonadota</taxon>
        <taxon>Alphaproteobacteria</taxon>
        <taxon>Sphingomonadales</taxon>
        <taxon>Sphingosinicellaceae</taxon>
        <taxon>Polymorphobacter</taxon>
    </lineage>
</organism>
<keyword evidence="3 6" id="KW-0812">Transmembrane</keyword>
<dbReference type="RefSeq" id="WP_243452674.1">
    <property type="nucleotide sequence ID" value="NZ_BMOX01000085.1"/>
</dbReference>
<feature type="transmembrane region" description="Helical" evidence="6">
    <location>
        <begin position="379"/>
        <end position="399"/>
    </location>
</feature>
<reference evidence="7 8" key="1">
    <citation type="submission" date="2020-08" db="EMBL/GenBank/DDBJ databases">
        <title>Genomic Encyclopedia of Type Strains, Phase IV (KMG-IV): sequencing the most valuable type-strain genomes for metagenomic binning, comparative biology and taxonomic classification.</title>
        <authorList>
            <person name="Goeker M."/>
        </authorList>
    </citation>
    <scope>NUCLEOTIDE SEQUENCE [LARGE SCALE GENOMIC DNA]</scope>
    <source>
        <strain evidence="7 8">DSM 102189</strain>
    </source>
</reference>
<evidence type="ECO:0000256" key="3">
    <source>
        <dbReference type="ARBA" id="ARBA00022692"/>
    </source>
</evidence>
<dbReference type="SUPFAM" id="SSF103473">
    <property type="entry name" value="MFS general substrate transporter"/>
    <property type="match status" value="2"/>
</dbReference>
<protein>
    <submittedName>
        <fullName evidence="7">PAT family beta-lactamase induction signal transducer AmpG</fullName>
    </submittedName>
</protein>
<dbReference type="PANTHER" id="PTHR12778">
    <property type="entry name" value="SOLUTE CARRIER FAMILY 33 ACETYL-COA TRANSPORTER -RELATED"/>
    <property type="match status" value="1"/>
</dbReference>
<feature type="transmembrane region" description="Helical" evidence="6">
    <location>
        <begin position="188"/>
        <end position="208"/>
    </location>
</feature>
<feature type="transmembrane region" description="Helical" evidence="6">
    <location>
        <begin position="265"/>
        <end position="284"/>
    </location>
</feature>
<feature type="transmembrane region" description="Helical" evidence="6">
    <location>
        <begin position="121"/>
        <end position="141"/>
    </location>
</feature>
<dbReference type="InterPro" id="IPR036259">
    <property type="entry name" value="MFS_trans_sf"/>
</dbReference>
<evidence type="ECO:0000256" key="5">
    <source>
        <dbReference type="ARBA" id="ARBA00023136"/>
    </source>
</evidence>
<feature type="transmembrane region" description="Helical" evidence="6">
    <location>
        <begin position="53"/>
        <end position="75"/>
    </location>
</feature>
<evidence type="ECO:0000313" key="7">
    <source>
        <dbReference type="EMBL" id="MBB6226915.1"/>
    </source>
</evidence>
<dbReference type="GO" id="GO:0016020">
    <property type="term" value="C:membrane"/>
    <property type="evidence" value="ECO:0007669"/>
    <property type="project" value="UniProtKB-SubCell"/>
</dbReference>
<proteinExistence type="predicted"/>